<dbReference type="HOGENOM" id="CLU_018942_0_0_1"/>
<dbReference type="KEGG" id="dan:6498210"/>
<evidence type="ECO:0000259" key="8">
    <source>
        <dbReference type="Pfam" id="PF07773"/>
    </source>
</evidence>
<feature type="domain" description="Tectonic-1-3" evidence="8">
    <location>
        <begin position="426"/>
        <end position="613"/>
    </location>
</feature>
<dbReference type="Proteomes" id="UP000007801">
    <property type="component" value="Unassembled WGS sequence"/>
</dbReference>
<dbReference type="InterPro" id="IPR057724">
    <property type="entry name" value="TCTN1-3_N"/>
</dbReference>
<evidence type="ECO:0000256" key="1">
    <source>
        <dbReference type="ARBA" id="ARBA00007633"/>
    </source>
</evidence>
<name>B3MKH4_DROAN</name>
<keyword evidence="6" id="KW-1133">Transmembrane helix</keyword>
<evidence type="ECO:0000256" key="7">
    <source>
        <dbReference type="SAM" id="SignalP"/>
    </source>
</evidence>
<accession>B3MKH4</accession>
<dbReference type="PANTHER" id="PTHR14611">
    <property type="entry name" value="TECTONIC FAMILY MEMBER"/>
    <property type="match status" value="1"/>
</dbReference>
<evidence type="ECO:0000313" key="10">
    <source>
        <dbReference type="EMBL" id="EDV31527.1"/>
    </source>
</evidence>
<reference evidence="10 11" key="1">
    <citation type="journal article" date="2007" name="Nature">
        <title>Evolution of genes and genomes on the Drosophila phylogeny.</title>
        <authorList>
            <consortium name="Drosophila 12 Genomes Consortium"/>
            <person name="Clark A.G."/>
            <person name="Eisen M.B."/>
            <person name="Smith D.R."/>
            <person name="Bergman C.M."/>
            <person name="Oliver B."/>
            <person name="Markow T.A."/>
            <person name="Kaufman T.C."/>
            <person name="Kellis M."/>
            <person name="Gelbart W."/>
            <person name="Iyer V.N."/>
            <person name="Pollard D.A."/>
            <person name="Sackton T.B."/>
            <person name="Larracuente A.M."/>
            <person name="Singh N.D."/>
            <person name="Abad J.P."/>
            <person name="Abt D.N."/>
            <person name="Adryan B."/>
            <person name="Aguade M."/>
            <person name="Akashi H."/>
            <person name="Anderson W.W."/>
            <person name="Aquadro C.F."/>
            <person name="Ardell D.H."/>
            <person name="Arguello R."/>
            <person name="Artieri C.G."/>
            <person name="Barbash D.A."/>
            <person name="Barker D."/>
            <person name="Barsanti P."/>
            <person name="Batterham P."/>
            <person name="Batzoglou S."/>
            <person name="Begun D."/>
            <person name="Bhutkar A."/>
            <person name="Blanco E."/>
            <person name="Bosak S.A."/>
            <person name="Bradley R.K."/>
            <person name="Brand A.D."/>
            <person name="Brent M.R."/>
            <person name="Brooks A.N."/>
            <person name="Brown R.H."/>
            <person name="Butlin R.K."/>
            <person name="Caggese C."/>
            <person name="Calvi B.R."/>
            <person name="Bernardo de Carvalho A."/>
            <person name="Caspi A."/>
            <person name="Castrezana S."/>
            <person name="Celniker S.E."/>
            <person name="Chang J.L."/>
            <person name="Chapple C."/>
            <person name="Chatterji S."/>
            <person name="Chinwalla A."/>
            <person name="Civetta A."/>
            <person name="Clifton S.W."/>
            <person name="Comeron J.M."/>
            <person name="Costello J.C."/>
            <person name="Coyne J.A."/>
            <person name="Daub J."/>
            <person name="David R.G."/>
            <person name="Delcher A.L."/>
            <person name="Delehaunty K."/>
            <person name="Do C.B."/>
            <person name="Ebling H."/>
            <person name="Edwards K."/>
            <person name="Eickbush T."/>
            <person name="Evans J.D."/>
            <person name="Filipski A."/>
            <person name="Findeiss S."/>
            <person name="Freyhult E."/>
            <person name="Fulton L."/>
            <person name="Fulton R."/>
            <person name="Garcia A.C."/>
            <person name="Gardiner A."/>
            <person name="Garfield D.A."/>
            <person name="Garvin B.E."/>
            <person name="Gibson G."/>
            <person name="Gilbert D."/>
            <person name="Gnerre S."/>
            <person name="Godfrey J."/>
            <person name="Good R."/>
            <person name="Gotea V."/>
            <person name="Gravely B."/>
            <person name="Greenberg A.J."/>
            <person name="Griffiths-Jones S."/>
            <person name="Gross S."/>
            <person name="Guigo R."/>
            <person name="Gustafson E.A."/>
            <person name="Haerty W."/>
            <person name="Hahn M.W."/>
            <person name="Halligan D.L."/>
            <person name="Halpern A.L."/>
            <person name="Halter G.M."/>
            <person name="Han M.V."/>
            <person name="Heger A."/>
            <person name="Hillier L."/>
            <person name="Hinrichs A.S."/>
            <person name="Holmes I."/>
            <person name="Hoskins R.A."/>
            <person name="Hubisz M.J."/>
            <person name="Hultmark D."/>
            <person name="Huntley M.A."/>
            <person name="Jaffe D.B."/>
            <person name="Jagadeeshan S."/>
            <person name="Jeck W.R."/>
            <person name="Johnson J."/>
            <person name="Jones C.D."/>
            <person name="Jordan W.C."/>
            <person name="Karpen G.H."/>
            <person name="Kataoka E."/>
            <person name="Keightley P.D."/>
            <person name="Kheradpour P."/>
            <person name="Kirkness E.F."/>
            <person name="Koerich L.B."/>
            <person name="Kristiansen K."/>
            <person name="Kudrna D."/>
            <person name="Kulathinal R.J."/>
            <person name="Kumar S."/>
            <person name="Kwok R."/>
            <person name="Lander E."/>
            <person name="Langley C.H."/>
            <person name="Lapoint R."/>
            <person name="Lazzaro B.P."/>
            <person name="Lee S.J."/>
            <person name="Levesque L."/>
            <person name="Li R."/>
            <person name="Lin C.F."/>
            <person name="Lin M.F."/>
            <person name="Lindblad-Toh K."/>
            <person name="Llopart A."/>
            <person name="Long M."/>
            <person name="Low L."/>
            <person name="Lozovsky E."/>
            <person name="Lu J."/>
            <person name="Luo M."/>
            <person name="Machado C.A."/>
            <person name="Makalowski W."/>
            <person name="Marzo M."/>
            <person name="Matsuda M."/>
            <person name="Matzkin L."/>
            <person name="McAllister B."/>
            <person name="McBride C.S."/>
            <person name="McKernan B."/>
            <person name="McKernan K."/>
            <person name="Mendez-Lago M."/>
            <person name="Minx P."/>
            <person name="Mollenhauer M.U."/>
            <person name="Montooth K."/>
            <person name="Mount S.M."/>
            <person name="Mu X."/>
            <person name="Myers E."/>
            <person name="Negre B."/>
            <person name="Newfeld S."/>
            <person name="Nielsen R."/>
            <person name="Noor M.A."/>
            <person name="O'Grady P."/>
            <person name="Pachter L."/>
            <person name="Papaceit M."/>
            <person name="Parisi M.J."/>
            <person name="Parisi M."/>
            <person name="Parts L."/>
            <person name="Pedersen J.S."/>
            <person name="Pesole G."/>
            <person name="Phillippy A.M."/>
            <person name="Ponting C.P."/>
            <person name="Pop M."/>
            <person name="Porcelli D."/>
            <person name="Powell J.R."/>
            <person name="Prohaska S."/>
            <person name="Pruitt K."/>
            <person name="Puig M."/>
            <person name="Quesneville H."/>
            <person name="Ram K.R."/>
            <person name="Rand D."/>
            <person name="Rasmussen M.D."/>
            <person name="Reed L.K."/>
            <person name="Reenan R."/>
            <person name="Reily A."/>
            <person name="Remington K.A."/>
            <person name="Rieger T.T."/>
            <person name="Ritchie M.G."/>
            <person name="Robin C."/>
            <person name="Rogers Y.H."/>
            <person name="Rohde C."/>
            <person name="Rozas J."/>
            <person name="Rubenfield M.J."/>
            <person name="Ruiz A."/>
            <person name="Russo S."/>
            <person name="Salzberg S.L."/>
            <person name="Sanchez-Gracia A."/>
            <person name="Saranga D.J."/>
            <person name="Sato H."/>
            <person name="Schaeffer S.W."/>
            <person name="Schatz M.C."/>
            <person name="Schlenke T."/>
            <person name="Schwartz R."/>
            <person name="Segarra C."/>
            <person name="Singh R.S."/>
            <person name="Sirot L."/>
            <person name="Sirota M."/>
            <person name="Sisneros N.B."/>
            <person name="Smith C.D."/>
            <person name="Smith T.F."/>
            <person name="Spieth J."/>
            <person name="Stage D.E."/>
            <person name="Stark A."/>
            <person name="Stephan W."/>
            <person name="Strausberg R.L."/>
            <person name="Strempel S."/>
            <person name="Sturgill D."/>
            <person name="Sutton G."/>
            <person name="Sutton G.G."/>
            <person name="Tao W."/>
            <person name="Teichmann S."/>
            <person name="Tobari Y.N."/>
            <person name="Tomimura Y."/>
            <person name="Tsolas J.M."/>
            <person name="Valente V.L."/>
            <person name="Venter E."/>
            <person name="Venter J.C."/>
            <person name="Vicario S."/>
            <person name="Vieira F.G."/>
            <person name="Vilella A.J."/>
            <person name="Villasante A."/>
            <person name="Walenz B."/>
            <person name="Wang J."/>
            <person name="Wasserman M."/>
            <person name="Watts T."/>
            <person name="Wilson D."/>
            <person name="Wilson R.K."/>
            <person name="Wing R.A."/>
            <person name="Wolfner M.F."/>
            <person name="Wong A."/>
            <person name="Wong G.K."/>
            <person name="Wu C.I."/>
            <person name="Wu G."/>
            <person name="Yamamoto D."/>
            <person name="Yang H.P."/>
            <person name="Yang S.P."/>
            <person name="Yorke J.A."/>
            <person name="Yoshida K."/>
            <person name="Zdobnov E."/>
            <person name="Zhang P."/>
            <person name="Zhang Y."/>
            <person name="Zimin A.V."/>
            <person name="Baldwin J."/>
            <person name="Abdouelleil A."/>
            <person name="Abdulkadir J."/>
            <person name="Abebe A."/>
            <person name="Abera B."/>
            <person name="Abreu J."/>
            <person name="Acer S.C."/>
            <person name="Aftuck L."/>
            <person name="Alexander A."/>
            <person name="An P."/>
            <person name="Anderson E."/>
            <person name="Anderson S."/>
            <person name="Arachi H."/>
            <person name="Azer M."/>
            <person name="Bachantsang P."/>
            <person name="Barry A."/>
            <person name="Bayul T."/>
            <person name="Berlin A."/>
            <person name="Bessette D."/>
            <person name="Bloom T."/>
            <person name="Blye J."/>
            <person name="Boguslavskiy L."/>
            <person name="Bonnet C."/>
            <person name="Boukhgalter B."/>
            <person name="Bourzgui I."/>
            <person name="Brown A."/>
            <person name="Cahill P."/>
            <person name="Channer S."/>
            <person name="Cheshatsang Y."/>
            <person name="Chuda L."/>
            <person name="Citroen M."/>
            <person name="Collymore A."/>
            <person name="Cooke P."/>
            <person name="Costello M."/>
            <person name="D'Aco K."/>
            <person name="Daza R."/>
            <person name="De Haan G."/>
            <person name="DeGray S."/>
            <person name="DeMaso C."/>
            <person name="Dhargay N."/>
            <person name="Dooley K."/>
            <person name="Dooley E."/>
            <person name="Doricent M."/>
            <person name="Dorje P."/>
            <person name="Dorjee K."/>
            <person name="Dupes A."/>
            <person name="Elong R."/>
            <person name="Falk J."/>
            <person name="Farina A."/>
            <person name="Faro S."/>
            <person name="Ferguson D."/>
            <person name="Fisher S."/>
            <person name="Foley C.D."/>
            <person name="Franke A."/>
            <person name="Friedrich D."/>
            <person name="Gadbois L."/>
            <person name="Gearin G."/>
            <person name="Gearin C.R."/>
            <person name="Giannoukos G."/>
            <person name="Goode T."/>
            <person name="Graham J."/>
            <person name="Grandbois E."/>
            <person name="Grewal S."/>
            <person name="Gyaltsen K."/>
            <person name="Hafez N."/>
            <person name="Hagos B."/>
            <person name="Hall J."/>
            <person name="Henson C."/>
            <person name="Hollinger A."/>
            <person name="Honan T."/>
            <person name="Huard M.D."/>
            <person name="Hughes L."/>
            <person name="Hurhula B."/>
            <person name="Husby M.E."/>
            <person name="Kamat A."/>
            <person name="Kanga B."/>
            <person name="Kashin S."/>
            <person name="Khazanovich D."/>
            <person name="Kisner P."/>
            <person name="Lance K."/>
            <person name="Lara M."/>
            <person name="Lee W."/>
            <person name="Lennon N."/>
            <person name="Letendre F."/>
            <person name="LeVine R."/>
            <person name="Lipovsky A."/>
            <person name="Liu X."/>
            <person name="Liu J."/>
            <person name="Liu S."/>
            <person name="Lokyitsang T."/>
            <person name="Lokyitsang Y."/>
            <person name="Lubonja R."/>
            <person name="Lui A."/>
            <person name="MacDonald P."/>
            <person name="Magnisalis V."/>
            <person name="Maru K."/>
            <person name="Matthews C."/>
            <person name="McCusker W."/>
            <person name="McDonough S."/>
            <person name="Mehta T."/>
            <person name="Meldrim J."/>
            <person name="Meneus L."/>
            <person name="Mihai O."/>
            <person name="Mihalev A."/>
            <person name="Mihova T."/>
            <person name="Mittelman R."/>
            <person name="Mlenga V."/>
            <person name="Montmayeur A."/>
            <person name="Mulrain L."/>
            <person name="Navidi A."/>
            <person name="Naylor J."/>
            <person name="Negash T."/>
            <person name="Nguyen T."/>
            <person name="Nguyen N."/>
            <person name="Nicol R."/>
            <person name="Norbu C."/>
            <person name="Norbu N."/>
            <person name="Novod N."/>
            <person name="O'Neill B."/>
            <person name="Osman S."/>
            <person name="Markiewicz E."/>
            <person name="Oyono O.L."/>
            <person name="Patti C."/>
            <person name="Phunkhang P."/>
            <person name="Pierre F."/>
            <person name="Priest M."/>
            <person name="Raghuraman S."/>
            <person name="Rege F."/>
            <person name="Reyes R."/>
            <person name="Rise C."/>
            <person name="Rogov P."/>
            <person name="Ross K."/>
            <person name="Ryan E."/>
            <person name="Settipalli S."/>
            <person name="Shea T."/>
            <person name="Sherpa N."/>
            <person name="Shi L."/>
            <person name="Shih D."/>
            <person name="Sparrow T."/>
            <person name="Spaulding J."/>
            <person name="Stalker J."/>
            <person name="Stange-Thomann N."/>
            <person name="Stavropoulos S."/>
            <person name="Stone C."/>
            <person name="Strader C."/>
            <person name="Tesfaye S."/>
            <person name="Thomson T."/>
            <person name="Thoulutsang Y."/>
            <person name="Thoulutsang D."/>
            <person name="Topham K."/>
            <person name="Topping I."/>
            <person name="Tsamla T."/>
            <person name="Vassiliev H."/>
            <person name="Vo A."/>
            <person name="Wangchuk T."/>
            <person name="Wangdi T."/>
            <person name="Weiand M."/>
            <person name="Wilkinson J."/>
            <person name="Wilson A."/>
            <person name="Yadav S."/>
            <person name="Young G."/>
            <person name="Yu Q."/>
            <person name="Zembek L."/>
            <person name="Zhong D."/>
            <person name="Zimmer A."/>
            <person name="Zwirko Z."/>
            <person name="Jaffe D.B."/>
            <person name="Alvarez P."/>
            <person name="Brockman W."/>
            <person name="Butler J."/>
            <person name="Chin C."/>
            <person name="Gnerre S."/>
            <person name="Grabherr M."/>
            <person name="Kleber M."/>
            <person name="Mauceli E."/>
            <person name="MacCallum I."/>
        </authorList>
    </citation>
    <scope>NUCLEOTIDE SEQUENCE [LARGE SCALE GENOMIC DNA]</scope>
    <source>
        <strain evidence="11">Tucson 14024-0371.13</strain>
    </source>
</reference>
<protein>
    <submittedName>
        <fullName evidence="10">Uncharacterized protein</fullName>
    </submittedName>
</protein>
<dbReference type="EMBL" id="CH902620">
    <property type="protein sequence ID" value="EDV31527.1"/>
    <property type="molecule type" value="Genomic_DNA"/>
</dbReference>
<feature type="compositionally biased region" description="Polar residues" evidence="5">
    <location>
        <begin position="79"/>
        <end position="102"/>
    </location>
</feature>
<keyword evidence="11" id="KW-1185">Reference proteome</keyword>
<proteinExistence type="inferred from homology"/>
<keyword evidence="3" id="KW-0970">Cilium biogenesis/degradation</keyword>
<dbReference type="InterPro" id="IPR011677">
    <property type="entry name" value="TCTN1-3_dom"/>
</dbReference>
<organism evidence="10 11">
    <name type="scientific">Drosophila ananassae</name>
    <name type="common">Fruit fly</name>
    <dbReference type="NCBI Taxonomy" id="7217"/>
    <lineage>
        <taxon>Eukaryota</taxon>
        <taxon>Metazoa</taxon>
        <taxon>Ecdysozoa</taxon>
        <taxon>Arthropoda</taxon>
        <taxon>Hexapoda</taxon>
        <taxon>Insecta</taxon>
        <taxon>Pterygota</taxon>
        <taxon>Neoptera</taxon>
        <taxon>Endopterygota</taxon>
        <taxon>Diptera</taxon>
        <taxon>Brachycera</taxon>
        <taxon>Muscomorpha</taxon>
        <taxon>Ephydroidea</taxon>
        <taxon>Drosophilidae</taxon>
        <taxon>Drosophila</taxon>
        <taxon>Sophophora</taxon>
    </lineage>
</organism>
<keyword evidence="2 7" id="KW-0732">Signal</keyword>
<feature type="chain" id="PRO_5002793138" evidence="7">
    <location>
        <begin position="20"/>
        <end position="645"/>
    </location>
</feature>
<keyword evidence="6" id="KW-0812">Transmembrane</keyword>
<dbReference type="InParanoid" id="B3MKH4"/>
<dbReference type="FunCoup" id="B3MKH4">
    <property type="interactions" value="60"/>
</dbReference>
<dbReference type="GO" id="GO:0035869">
    <property type="term" value="C:ciliary transition zone"/>
    <property type="evidence" value="ECO:0007669"/>
    <property type="project" value="EnsemblMetazoa"/>
</dbReference>
<evidence type="ECO:0000256" key="3">
    <source>
        <dbReference type="ARBA" id="ARBA00022794"/>
    </source>
</evidence>
<dbReference type="OMA" id="DFQYNHG"/>
<sequence>MDRRFLLVLLGGLVLPVLTIKIGISHDINETVIPSRSTRIESLSTTPLPDPNDAISSANPMPEVASSPSNLFPPRPQNRARTTSVPATSTTKASIAETTQVPPSKPIPTHPPNYYCSCDVQAGRCNLNCCCDHDCNSEVRKVFSCLSSTTSPEVQAKLEDFQYNHGLPSCQINDGWLCVFRSNLKPTNVPALSLNLNADSQKKWPDLEAYDGNPIETRSSSLYYKFGEPLQLWQPESNELTTLELPISYESSQCKLKQAVRHLQSVSSHCPMKDANQLQESLWDIMNFTSTSQLLGKPRDPEETEHDGITIQVCQRDVGGKTVCEKQGNETQLDALPEALELQFIHNFTNILEAKLIIGPSASWTEDENEPVWLTYEVTFISVNEPIAKPTSGPLGYLPSSPLIVSKSLPLNSSGDQQVLSYYQDSKEFHWLPLLSRKPKSRICQRKLDEDKALRFGVNLQKECHLTKAAPLLQETANHTEYCQELQTEIWAMLLPHNVTHLDDIGQVYISQMGKPQPKKWLPIQLHYPGNANEVPNVHGVYDDQQQSLSCRNIFLSVKYEFHMAEMTLLEGAATYQNVLHHASLVLGQRHDLEFDSNEQQVALPLSISVMFYNMQKKVSINGAQLYLANPFLSILITYWMFTFI</sequence>
<feature type="region of interest" description="Disordered" evidence="5">
    <location>
        <begin position="42"/>
        <end position="106"/>
    </location>
</feature>
<dbReference type="InterPro" id="IPR040354">
    <property type="entry name" value="TCTN1-3"/>
</dbReference>
<dbReference type="PANTHER" id="PTHR14611:SF2">
    <property type="entry name" value="TECTONIC"/>
    <property type="match status" value="1"/>
</dbReference>
<comment type="similarity">
    <text evidence="1">Belongs to the tectonic family.</text>
</comment>
<dbReference type="STRING" id="7217.B3MKH4"/>
<dbReference type="GO" id="GO:0007288">
    <property type="term" value="P:sperm axoneme assembly"/>
    <property type="evidence" value="ECO:0007669"/>
    <property type="project" value="EnsemblMetazoa"/>
</dbReference>
<evidence type="ECO:0000256" key="6">
    <source>
        <dbReference type="SAM" id="Phobius"/>
    </source>
</evidence>
<dbReference type="OrthoDB" id="2104337at2759"/>
<feature type="domain" description="Tectonic-1-3" evidence="8">
    <location>
        <begin position="223"/>
        <end position="383"/>
    </location>
</feature>
<keyword evidence="4" id="KW-0325">Glycoprotein</keyword>
<feature type="signal peptide" evidence="7">
    <location>
        <begin position="1"/>
        <end position="19"/>
    </location>
</feature>
<evidence type="ECO:0000313" key="11">
    <source>
        <dbReference type="Proteomes" id="UP000007801"/>
    </source>
</evidence>
<evidence type="ECO:0000256" key="5">
    <source>
        <dbReference type="SAM" id="MobiDB-lite"/>
    </source>
</evidence>
<dbReference type="Pfam" id="PF25752">
    <property type="entry name" value="DUF1619_N"/>
    <property type="match status" value="1"/>
</dbReference>
<feature type="domain" description="Tectonic-1-3 N-terminal" evidence="9">
    <location>
        <begin position="88"/>
        <end position="188"/>
    </location>
</feature>
<dbReference type="AlphaFoldDB" id="B3MKH4"/>
<dbReference type="GeneID" id="6498210"/>
<keyword evidence="6" id="KW-0472">Membrane</keyword>
<dbReference type="PhylomeDB" id="B3MKH4"/>
<dbReference type="Pfam" id="PF07773">
    <property type="entry name" value="TCTN_DUF1619"/>
    <property type="match status" value="2"/>
</dbReference>
<evidence type="ECO:0000256" key="4">
    <source>
        <dbReference type="ARBA" id="ARBA00023180"/>
    </source>
</evidence>
<evidence type="ECO:0000259" key="9">
    <source>
        <dbReference type="Pfam" id="PF25752"/>
    </source>
</evidence>
<gene>
    <name evidence="10" type="primary">Dana\GF15401</name>
    <name evidence="10" type="synonym">dana_GLEANR_16167</name>
    <name evidence="10" type="ORF">GF15401</name>
</gene>
<dbReference type="eggNOG" id="KOG4028">
    <property type="taxonomic scope" value="Eukaryota"/>
</dbReference>
<evidence type="ECO:0000256" key="2">
    <source>
        <dbReference type="ARBA" id="ARBA00022729"/>
    </source>
</evidence>
<feature type="transmembrane region" description="Helical" evidence="6">
    <location>
        <begin position="624"/>
        <end position="642"/>
    </location>
</feature>